<evidence type="ECO:0000256" key="6">
    <source>
        <dbReference type="ARBA" id="ARBA00022989"/>
    </source>
</evidence>
<dbReference type="GO" id="GO:0005886">
    <property type="term" value="C:plasma membrane"/>
    <property type="evidence" value="ECO:0007669"/>
    <property type="project" value="UniProtKB-SubCell"/>
</dbReference>
<dbReference type="InterPro" id="IPR036526">
    <property type="entry name" value="C-N_Hydrolase_sf"/>
</dbReference>
<gene>
    <name evidence="11" type="primary">cutE</name>
    <name evidence="9" type="synonym">lnt</name>
    <name evidence="11" type="ordered locus">CTA_0583</name>
</gene>
<protein>
    <recommendedName>
        <fullName evidence="9">Apolipoprotein N-acyltransferase</fullName>
        <shortName evidence="9">ALP N-acyltransferase</shortName>
        <ecNumber evidence="9">2.3.1.269</ecNumber>
    </recommendedName>
</protein>
<dbReference type="NCBIfam" id="TIGR00546">
    <property type="entry name" value="lnt"/>
    <property type="match status" value="1"/>
</dbReference>
<sequence>MFKLVSYIILSWVLVCLAQPDVSVVASVVSCICGYSLLWAGLFALVEQLSWKKVWCIAFIWTWTVEGAHFSWMLEDLYVGTSIYFVWGILLSYLATLFASFSCLVVWCCRKQYRGALVWLPGVWVAIEAIRYYGLLSGVSFDFIGWPLTATAYGRQFGSFFGWAGQSFLVIAANICCFAACLLKHSFSKGLWLTLCAFPYLLGGAHYEYLKKHFSDSEVLRVAIVQPGYSPHMHAGRTASAIWRGLVSLCQTIQTPVDVIVFPEVSVPFGLHRQAYTLHENQPVLESLLPNKSWGEFFTNLDWIQAIAERYQCTVIMGMERWENKGGILHLYNAAECVSREGEITSYDKRILVPGGEYIPGGKIGFSLCQTFFPEFALPFQRLPGEFSGVVNITERIKAGISICYEETFGYAIRPYKRQQADILVNLTNDGWYPRSRLPLVHFYHGMLRNQELGIPCIRACHTGVSAAVDSLGRIVGILPWESRTCPVSTGVLQVSVPLYSYHTVYARLGDAPLLLIAVCSVIGAIAYFYRKKKETPPQTFF</sequence>
<comment type="function">
    <text evidence="9">Catalyzes the phospholipid dependent N-acylation of the N-terminal cysteine of apolipoprotein, the last step in lipoprotein maturation.</text>
</comment>
<evidence type="ECO:0000256" key="7">
    <source>
        <dbReference type="ARBA" id="ARBA00023136"/>
    </source>
</evidence>
<keyword evidence="6 9" id="KW-1133">Transmembrane helix</keyword>
<evidence type="ECO:0000313" key="11">
    <source>
        <dbReference type="EMBL" id="AAX50809.1"/>
    </source>
</evidence>
<dbReference type="PANTHER" id="PTHR38686:SF1">
    <property type="entry name" value="APOLIPOPROTEIN N-ACYLTRANSFERASE"/>
    <property type="match status" value="1"/>
</dbReference>
<evidence type="ECO:0000256" key="2">
    <source>
        <dbReference type="ARBA" id="ARBA00010065"/>
    </source>
</evidence>
<dbReference type="SUPFAM" id="SSF56317">
    <property type="entry name" value="Carbon-nitrogen hydrolase"/>
    <property type="match status" value="1"/>
</dbReference>
<comment type="subcellular location">
    <subcellularLocation>
        <location evidence="9">Cell inner membrane</location>
        <topology evidence="9">Multi-pass membrane protein</topology>
    </subcellularLocation>
    <subcellularLocation>
        <location evidence="1">Cell membrane</location>
        <topology evidence="1">Multi-pass membrane protein</topology>
    </subcellularLocation>
</comment>
<comment type="pathway">
    <text evidence="9">Protein modification; lipoprotein biosynthesis (N-acyl transfer).</text>
</comment>
<organism evidence="11 12">
    <name type="scientific">Chlamydia trachomatis serovar A (strain ATCC VR-571B / DSM 19440 / HAR-13)</name>
    <dbReference type="NCBI Taxonomy" id="315277"/>
    <lineage>
        <taxon>Bacteria</taxon>
        <taxon>Pseudomonadati</taxon>
        <taxon>Chlamydiota</taxon>
        <taxon>Chlamydiia</taxon>
        <taxon>Chlamydiales</taxon>
        <taxon>Chlamydiaceae</taxon>
        <taxon>Chlamydia/Chlamydophila group</taxon>
        <taxon>Chlamydia</taxon>
    </lineage>
</organism>
<dbReference type="GO" id="GO:0042158">
    <property type="term" value="P:lipoprotein biosynthetic process"/>
    <property type="evidence" value="ECO:0007669"/>
    <property type="project" value="UniProtKB-UniRule"/>
</dbReference>
<feature type="transmembrane region" description="Helical" evidence="9">
    <location>
        <begin position="28"/>
        <end position="46"/>
    </location>
</feature>
<comment type="catalytic activity">
    <reaction evidence="9">
        <text>N-terminal S-1,2-diacyl-sn-glyceryl-L-cysteinyl-[lipoprotein] + a glycerophospholipid = N-acyl-S-1,2-diacyl-sn-glyceryl-L-cysteinyl-[lipoprotein] + a 2-acyl-sn-glycero-3-phospholipid + H(+)</text>
        <dbReference type="Rhea" id="RHEA:48228"/>
        <dbReference type="Rhea" id="RHEA-COMP:14681"/>
        <dbReference type="Rhea" id="RHEA-COMP:14684"/>
        <dbReference type="ChEBI" id="CHEBI:15378"/>
        <dbReference type="ChEBI" id="CHEBI:136912"/>
        <dbReference type="ChEBI" id="CHEBI:140656"/>
        <dbReference type="ChEBI" id="CHEBI:140657"/>
        <dbReference type="ChEBI" id="CHEBI:140660"/>
        <dbReference type="EC" id="2.3.1.269"/>
    </reaction>
</comment>
<dbReference type="Proteomes" id="UP000002532">
    <property type="component" value="Chromosome"/>
</dbReference>
<name>A0A0H2X1B4_CHLTA</name>
<keyword evidence="3 9" id="KW-1003">Cell membrane</keyword>
<dbReference type="Pfam" id="PF00795">
    <property type="entry name" value="CN_hydrolase"/>
    <property type="match status" value="1"/>
</dbReference>
<feature type="transmembrane region" description="Helical" evidence="9">
    <location>
        <begin position="53"/>
        <end position="72"/>
    </location>
</feature>
<dbReference type="RefSeq" id="WP_009871898.1">
    <property type="nucleotide sequence ID" value="NC_007429.1"/>
</dbReference>
<evidence type="ECO:0000256" key="4">
    <source>
        <dbReference type="ARBA" id="ARBA00022679"/>
    </source>
</evidence>
<feature type="transmembrane region" description="Helical" evidence="9">
    <location>
        <begin position="84"/>
        <end position="109"/>
    </location>
</feature>
<dbReference type="UniPathway" id="UPA00666"/>
<reference evidence="11 12" key="1">
    <citation type="journal article" date="2005" name="Infect. Immun.">
        <title>Comparative genomic analysis of Chlamydia trachomatis oculotropic and genitotropic strains.</title>
        <authorList>
            <person name="Carlson J.H."/>
            <person name="Porcella S.F."/>
            <person name="McClarty G."/>
            <person name="Caldwell H.D."/>
        </authorList>
    </citation>
    <scope>NUCLEOTIDE SEQUENCE [LARGE SCALE GENOMIC DNA]</scope>
    <source>
        <strain evidence="12">ATCC VR-571B / DSM 19440 / HAR-13</strain>
    </source>
</reference>
<dbReference type="EMBL" id="CP000051">
    <property type="protein sequence ID" value="AAX50809.1"/>
    <property type="molecule type" value="Genomic_DNA"/>
</dbReference>
<dbReference type="PANTHER" id="PTHR38686">
    <property type="entry name" value="APOLIPOPROTEIN N-ACYLTRANSFERASE"/>
    <property type="match status" value="1"/>
</dbReference>
<evidence type="ECO:0000313" key="12">
    <source>
        <dbReference type="Proteomes" id="UP000002532"/>
    </source>
</evidence>
<keyword evidence="8 9" id="KW-0012">Acyltransferase</keyword>
<dbReference type="InterPro" id="IPR003010">
    <property type="entry name" value="C-N_Hydrolase"/>
</dbReference>
<feature type="transmembrane region" description="Helical" evidence="9">
    <location>
        <begin position="190"/>
        <end position="207"/>
    </location>
</feature>
<keyword evidence="4 9" id="KW-0808">Transferase</keyword>
<dbReference type="HAMAP" id="MF_01148">
    <property type="entry name" value="Lnt"/>
    <property type="match status" value="1"/>
</dbReference>
<dbReference type="HOGENOM" id="CLU_019563_1_2_0"/>
<dbReference type="KEGG" id="cta:CTA_0583"/>
<evidence type="ECO:0000256" key="5">
    <source>
        <dbReference type="ARBA" id="ARBA00022692"/>
    </source>
</evidence>
<dbReference type="AlphaFoldDB" id="A0A0H2X1B4"/>
<dbReference type="PROSITE" id="PS50263">
    <property type="entry name" value="CN_HYDROLASE"/>
    <property type="match status" value="1"/>
</dbReference>
<comment type="similarity">
    <text evidence="2 9">Belongs to the CN hydrolase family. Apolipoprotein N-acyltransferase subfamily.</text>
</comment>
<dbReference type="InterPro" id="IPR004563">
    <property type="entry name" value="Apolipo_AcylTrfase"/>
</dbReference>
<feature type="transmembrane region" description="Helical" evidence="9">
    <location>
        <begin position="160"/>
        <end position="183"/>
    </location>
</feature>
<dbReference type="Gene3D" id="3.60.110.10">
    <property type="entry name" value="Carbon-nitrogen hydrolase"/>
    <property type="match status" value="1"/>
</dbReference>
<evidence type="ECO:0000256" key="8">
    <source>
        <dbReference type="ARBA" id="ARBA00023315"/>
    </source>
</evidence>
<dbReference type="GO" id="GO:0016410">
    <property type="term" value="F:N-acyltransferase activity"/>
    <property type="evidence" value="ECO:0007669"/>
    <property type="project" value="UniProtKB-UniRule"/>
</dbReference>
<dbReference type="EC" id="2.3.1.269" evidence="9"/>
<keyword evidence="7 9" id="KW-0472">Membrane</keyword>
<feature type="domain" description="CN hydrolase" evidence="10">
    <location>
        <begin position="220"/>
        <end position="499"/>
    </location>
</feature>
<keyword evidence="5 9" id="KW-0812">Transmembrane</keyword>
<accession>A0A0H2X1B4</accession>
<proteinExistence type="inferred from homology"/>
<evidence type="ECO:0000259" key="10">
    <source>
        <dbReference type="PROSITE" id="PS50263"/>
    </source>
</evidence>
<keyword evidence="12" id="KW-1185">Reference proteome</keyword>
<keyword evidence="9" id="KW-0997">Cell inner membrane</keyword>
<evidence type="ECO:0000256" key="3">
    <source>
        <dbReference type="ARBA" id="ARBA00022475"/>
    </source>
</evidence>
<dbReference type="InterPro" id="IPR045378">
    <property type="entry name" value="LNT_N"/>
</dbReference>
<evidence type="ECO:0000256" key="9">
    <source>
        <dbReference type="HAMAP-Rule" id="MF_01148"/>
    </source>
</evidence>
<dbReference type="CDD" id="cd07571">
    <property type="entry name" value="ALP_N-acyl_transferase"/>
    <property type="match status" value="1"/>
</dbReference>
<dbReference type="Pfam" id="PF20154">
    <property type="entry name" value="LNT_N"/>
    <property type="match status" value="1"/>
</dbReference>
<evidence type="ECO:0000256" key="1">
    <source>
        <dbReference type="ARBA" id="ARBA00004651"/>
    </source>
</evidence>
<feature type="transmembrane region" description="Helical" evidence="9">
    <location>
        <begin position="512"/>
        <end position="530"/>
    </location>
</feature>